<dbReference type="AlphaFoldDB" id="A0A543A9T4"/>
<dbReference type="InterPro" id="IPR006311">
    <property type="entry name" value="TAT_signal"/>
</dbReference>
<keyword evidence="1" id="KW-0732">Signal</keyword>
<proteinExistence type="predicted"/>
<dbReference type="EMBL" id="VFOV01000001">
    <property type="protein sequence ID" value="TQL69362.1"/>
    <property type="molecule type" value="Genomic_DNA"/>
</dbReference>
<protein>
    <recommendedName>
        <fullName evidence="4">Peptidase inhibitor family I36</fullName>
    </recommendedName>
</protein>
<dbReference type="OrthoDB" id="4173654at2"/>
<accession>A0A543A9T4</accession>
<keyword evidence="3" id="KW-1185">Reference proteome</keyword>
<dbReference type="Proteomes" id="UP000320209">
    <property type="component" value="Unassembled WGS sequence"/>
</dbReference>
<dbReference type="PROSITE" id="PS51318">
    <property type="entry name" value="TAT"/>
    <property type="match status" value="1"/>
</dbReference>
<sequence>MNHLRRALAALGAAAALGGGLVALSSSPASAYDDAPCQARYWHDGVDRYVQTCPDWGMSGTNDIPVYDIDASPPAIIGWIEASGNDWYVCQKRVTKYDPYAYGGYHNDWFAYTMADNGKWGWAPEVFFKGGGNMEADRKLALC</sequence>
<gene>
    <name evidence="2" type="ORF">FB381_3267</name>
</gene>
<evidence type="ECO:0000313" key="2">
    <source>
        <dbReference type="EMBL" id="TQL69362.1"/>
    </source>
</evidence>
<evidence type="ECO:0000256" key="1">
    <source>
        <dbReference type="SAM" id="SignalP"/>
    </source>
</evidence>
<reference evidence="2 3" key="1">
    <citation type="submission" date="2019-06" db="EMBL/GenBank/DDBJ databases">
        <title>Sequencing the genomes of 1000 actinobacteria strains.</title>
        <authorList>
            <person name="Klenk H.-P."/>
        </authorList>
    </citation>
    <scope>NUCLEOTIDE SEQUENCE [LARGE SCALE GENOMIC DNA]</scope>
    <source>
        <strain evidence="2 3">DSM 25218</strain>
    </source>
</reference>
<dbReference type="RefSeq" id="WP_141781247.1">
    <property type="nucleotide sequence ID" value="NZ_VFOV01000001.1"/>
</dbReference>
<feature type="signal peptide" evidence="1">
    <location>
        <begin position="1"/>
        <end position="31"/>
    </location>
</feature>
<organism evidence="2 3">
    <name type="scientific">Nocardioides albertanoniae</name>
    <dbReference type="NCBI Taxonomy" id="1175486"/>
    <lineage>
        <taxon>Bacteria</taxon>
        <taxon>Bacillati</taxon>
        <taxon>Actinomycetota</taxon>
        <taxon>Actinomycetes</taxon>
        <taxon>Propionibacteriales</taxon>
        <taxon>Nocardioidaceae</taxon>
        <taxon>Nocardioides</taxon>
    </lineage>
</organism>
<name>A0A543A9T4_9ACTN</name>
<evidence type="ECO:0008006" key="4">
    <source>
        <dbReference type="Google" id="ProtNLM"/>
    </source>
</evidence>
<evidence type="ECO:0000313" key="3">
    <source>
        <dbReference type="Proteomes" id="UP000320209"/>
    </source>
</evidence>
<feature type="chain" id="PRO_5021994340" description="Peptidase inhibitor family I36" evidence="1">
    <location>
        <begin position="32"/>
        <end position="143"/>
    </location>
</feature>
<comment type="caution">
    <text evidence="2">The sequence shown here is derived from an EMBL/GenBank/DDBJ whole genome shotgun (WGS) entry which is preliminary data.</text>
</comment>